<organism evidence="1 2">
    <name type="scientific">Bacillus cereus</name>
    <dbReference type="NCBI Taxonomy" id="1396"/>
    <lineage>
        <taxon>Bacteria</taxon>
        <taxon>Bacillati</taxon>
        <taxon>Bacillota</taxon>
        <taxon>Bacilli</taxon>
        <taxon>Bacillales</taxon>
        <taxon>Bacillaceae</taxon>
        <taxon>Bacillus</taxon>
        <taxon>Bacillus cereus group</taxon>
    </lineage>
</organism>
<comment type="caution">
    <text evidence="1">The sequence shown here is derived from an EMBL/GenBank/DDBJ whole genome shotgun (WGS) entry which is preliminary data.</text>
</comment>
<proteinExistence type="predicted"/>
<dbReference type="RefSeq" id="WP_061654145.1">
    <property type="nucleotide sequence ID" value="NZ_AP022949.1"/>
</dbReference>
<dbReference type="Proteomes" id="UP000075591">
    <property type="component" value="Unassembled WGS sequence"/>
</dbReference>
<evidence type="ECO:0000313" key="1">
    <source>
        <dbReference type="EMBL" id="KXX90090.1"/>
    </source>
</evidence>
<reference evidence="1 2" key="1">
    <citation type="submission" date="2015-12" db="EMBL/GenBank/DDBJ databases">
        <title>Bacillus cereus Group isolate.</title>
        <authorList>
            <person name="Kovac J."/>
        </authorList>
    </citation>
    <scope>NUCLEOTIDE SEQUENCE [LARGE SCALE GENOMIC DNA]</scope>
    <source>
        <strain evidence="1 2">FSL W8-0275</strain>
    </source>
</reference>
<protein>
    <submittedName>
        <fullName evidence="1">Uncharacterized protein</fullName>
    </submittedName>
</protein>
<name>A0A150AYZ7_BACCE</name>
<dbReference type="AlphaFoldDB" id="A0A150AYZ7"/>
<sequence>MRNILEENDIICGVKVPHQAYRIREFGWGEEEDKIVHTVLAMTLVDEEQVPVMIVEGVNENTVYKLPKELWDFGRKIVRQHVQRSFEIAFYYIEETDSWDAEAIYYL</sequence>
<accession>A0A150AYZ7</accession>
<evidence type="ECO:0000313" key="2">
    <source>
        <dbReference type="Proteomes" id="UP000075591"/>
    </source>
</evidence>
<gene>
    <name evidence="1" type="ORF">AT274_01655</name>
</gene>
<dbReference type="EMBL" id="LOMT01000123">
    <property type="protein sequence ID" value="KXX90090.1"/>
    <property type="molecule type" value="Genomic_DNA"/>
</dbReference>